<accession>U7QVE6</accession>
<organism evidence="5 6">
    <name type="scientific">Photorhabdus temperata J3</name>
    <dbReference type="NCBI Taxonomy" id="1389415"/>
    <lineage>
        <taxon>Bacteria</taxon>
        <taxon>Pseudomonadati</taxon>
        <taxon>Pseudomonadota</taxon>
        <taxon>Gammaproteobacteria</taxon>
        <taxon>Enterobacterales</taxon>
        <taxon>Morganellaceae</taxon>
        <taxon>Photorhabdus</taxon>
    </lineage>
</organism>
<dbReference type="PANTHER" id="PTHR10696">
    <property type="entry name" value="GAMMA-BUTYROBETAINE HYDROXYLASE-RELATED"/>
    <property type="match status" value="1"/>
</dbReference>
<dbReference type="RefSeq" id="WP_023045455.1">
    <property type="nucleotide sequence ID" value="NZ_AXDT01000164.1"/>
</dbReference>
<keyword evidence="3" id="KW-0045">Antibiotic biosynthesis</keyword>
<evidence type="ECO:0000256" key="3">
    <source>
        <dbReference type="ARBA" id="ARBA00023194"/>
    </source>
</evidence>
<dbReference type="Gene3D" id="3.60.130.10">
    <property type="entry name" value="Clavaminate synthase-like"/>
    <property type="match status" value="1"/>
</dbReference>
<dbReference type="GO" id="GO:0017000">
    <property type="term" value="P:antibiotic biosynthetic process"/>
    <property type="evidence" value="ECO:0007669"/>
    <property type="project" value="UniProtKB-KW"/>
</dbReference>
<dbReference type="InterPro" id="IPR050411">
    <property type="entry name" value="AlphaKG_dependent_hydroxylases"/>
</dbReference>
<dbReference type="InterPro" id="IPR042098">
    <property type="entry name" value="TauD-like_sf"/>
</dbReference>
<dbReference type="InterPro" id="IPR003819">
    <property type="entry name" value="TauD/TfdA-like"/>
</dbReference>
<evidence type="ECO:0000256" key="1">
    <source>
        <dbReference type="ARBA" id="ARBA00001954"/>
    </source>
</evidence>
<dbReference type="EMBL" id="AXDT01000164">
    <property type="protein sequence ID" value="ERT11929.1"/>
    <property type="molecule type" value="Genomic_DNA"/>
</dbReference>
<dbReference type="AlphaFoldDB" id="U7QVE6"/>
<feature type="domain" description="TauD/TfdA-like" evidence="4">
    <location>
        <begin position="20"/>
        <end position="300"/>
    </location>
</feature>
<dbReference type="PANTHER" id="PTHR10696:SF56">
    <property type="entry name" value="TAUD_TFDA-LIKE DOMAIN-CONTAINING PROTEIN"/>
    <property type="match status" value="1"/>
</dbReference>
<dbReference type="GO" id="GO:0016706">
    <property type="term" value="F:2-oxoglutarate-dependent dioxygenase activity"/>
    <property type="evidence" value="ECO:0007669"/>
    <property type="project" value="UniProtKB-ARBA"/>
</dbReference>
<protein>
    <recommendedName>
        <fullName evidence="4">TauD/TfdA-like domain-containing protein</fullName>
    </recommendedName>
</protein>
<keyword evidence="6" id="KW-1185">Reference proteome</keyword>
<proteinExistence type="predicted"/>
<evidence type="ECO:0000313" key="5">
    <source>
        <dbReference type="EMBL" id="ERT11929.1"/>
    </source>
</evidence>
<dbReference type="PATRIC" id="fig|1389415.4.peg.3378"/>
<comment type="caution">
    <text evidence="5">The sequence shown here is derived from an EMBL/GenBank/DDBJ whole genome shotgun (WGS) entry which is preliminary data.</text>
</comment>
<dbReference type="Pfam" id="PF02668">
    <property type="entry name" value="TauD"/>
    <property type="match status" value="1"/>
</dbReference>
<gene>
    <name evidence="5" type="ORF">O185_16985</name>
</gene>
<evidence type="ECO:0000256" key="2">
    <source>
        <dbReference type="ARBA" id="ARBA00023002"/>
    </source>
</evidence>
<dbReference type="SUPFAM" id="SSF51197">
    <property type="entry name" value="Clavaminate synthase-like"/>
    <property type="match status" value="1"/>
</dbReference>
<keyword evidence="2" id="KW-0560">Oxidoreductase</keyword>
<reference evidence="5 6" key="1">
    <citation type="submission" date="2013-10" db="EMBL/GenBank/DDBJ databases">
        <title>Whole Genome Shotgun Sequence of Photorhabdus temperata J3.</title>
        <authorList>
            <person name="Park G.-S."/>
            <person name="Hong S.-J."/>
            <person name="Shin J.-H."/>
        </authorList>
    </citation>
    <scope>NUCLEOTIDE SEQUENCE [LARGE SCALE GENOMIC DNA]</scope>
    <source>
        <strain evidence="5 6">J3</strain>
    </source>
</reference>
<dbReference type="Proteomes" id="UP000017133">
    <property type="component" value="Unassembled WGS sequence"/>
</dbReference>
<comment type="cofactor">
    <cofactor evidence="1">
        <name>Fe(2+)</name>
        <dbReference type="ChEBI" id="CHEBI:29033"/>
    </cofactor>
</comment>
<evidence type="ECO:0000259" key="4">
    <source>
        <dbReference type="Pfam" id="PF02668"/>
    </source>
</evidence>
<sequence length="318" mass="36811">MEKLPYEVICSKSGRTSLKDYLEKHGNEYTALLDLHGAIIFRGFQLDSVDDFRHSVQAVTPDIIDYTEPSTPRTQVASKIFTSTEYPADQRIPLHNEMSYRRTWPQYLWFWVQTAAKTGGQTTLADYRKVLNRLPAEIINKFENKGVAYERRYNTGFDLTWQHVFQTDDRDIVENRLLEEGIEFDWIDENILYTKQVVQGVLTHPRTRVKSWFNQANLFHPSSLKAEIRAALEAALGKENIPRMAKYGDGSPIEEQTLKEIRVALDEETVYPNWQSGDVAIVDNLAIAHGREPFIGYRKVYVMMANPMHSTFNKLNQE</sequence>
<evidence type="ECO:0000313" key="6">
    <source>
        <dbReference type="Proteomes" id="UP000017133"/>
    </source>
</evidence>
<name>U7QVE6_PHOTE</name>